<accession>A0A0J8BRM9</accession>
<evidence type="ECO:0000313" key="2">
    <source>
        <dbReference type="Proteomes" id="UP000037432"/>
    </source>
</evidence>
<proteinExistence type="predicted"/>
<sequence length="74" mass="8245">MLLPVDFLGRRFVRDLGRPFHQGEGEGPAVDDDDQRVYGFPMDEIGPGLHPMVAVLGFGQERVHDPQSAVDQRT</sequence>
<dbReference type="PATRIC" id="fig|1938.3.peg.9081"/>
<dbReference type="AlphaFoldDB" id="A0A0J8BRM9"/>
<dbReference type="Proteomes" id="UP000037432">
    <property type="component" value="Unassembled WGS sequence"/>
</dbReference>
<evidence type="ECO:0000313" key="1">
    <source>
        <dbReference type="EMBL" id="KMS68260.1"/>
    </source>
</evidence>
<comment type="caution">
    <text evidence="1">The sequence shown here is derived from an EMBL/GenBank/DDBJ whole genome shotgun (WGS) entry which is preliminary data.</text>
</comment>
<reference evidence="1 2" key="1">
    <citation type="submission" date="2015-06" db="EMBL/GenBank/DDBJ databases">
        <authorList>
            <person name="Ju K.-S."/>
            <person name="Doroghazi J.R."/>
            <person name="Metcalf W.W."/>
        </authorList>
    </citation>
    <scope>NUCLEOTIDE SEQUENCE [LARGE SCALE GENOMIC DNA]</scope>
    <source>
        <strain evidence="1 2">NRRL 3414</strain>
    </source>
</reference>
<dbReference type="EMBL" id="LFNT01000080">
    <property type="protein sequence ID" value="KMS68260.1"/>
    <property type="molecule type" value="Genomic_DNA"/>
</dbReference>
<gene>
    <name evidence="1" type="ORF">ACM01_39550</name>
</gene>
<organism evidence="1 2">
    <name type="scientific">Streptomyces viridochromogenes</name>
    <dbReference type="NCBI Taxonomy" id="1938"/>
    <lineage>
        <taxon>Bacteria</taxon>
        <taxon>Bacillati</taxon>
        <taxon>Actinomycetota</taxon>
        <taxon>Actinomycetes</taxon>
        <taxon>Kitasatosporales</taxon>
        <taxon>Streptomycetaceae</taxon>
        <taxon>Streptomyces</taxon>
    </lineage>
</organism>
<name>A0A0J8BRM9_STRVR</name>
<protein>
    <submittedName>
        <fullName evidence="1">Uncharacterized protein</fullName>
    </submittedName>
</protein>